<dbReference type="EMBL" id="FWFN01000002">
    <property type="protein sequence ID" value="SLN24709.1"/>
    <property type="molecule type" value="Genomic_DNA"/>
</dbReference>
<gene>
    <name evidence="1" type="ORF">PSM7751_00847</name>
</gene>
<organism evidence="1 2">
    <name type="scientific">Pseudooceanicola marinus</name>
    <dbReference type="NCBI Taxonomy" id="396013"/>
    <lineage>
        <taxon>Bacteria</taxon>
        <taxon>Pseudomonadati</taxon>
        <taxon>Pseudomonadota</taxon>
        <taxon>Alphaproteobacteria</taxon>
        <taxon>Rhodobacterales</taxon>
        <taxon>Paracoccaceae</taxon>
        <taxon>Pseudooceanicola</taxon>
    </lineage>
</organism>
<dbReference type="RefSeq" id="WP_085886765.1">
    <property type="nucleotide sequence ID" value="NZ_FWFN01000002.1"/>
</dbReference>
<accession>A0A1X6YMB9</accession>
<name>A0A1X6YMB9_9RHOB</name>
<evidence type="ECO:0000313" key="1">
    <source>
        <dbReference type="EMBL" id="SLN24709.1"/>
    </source>
</evidence>
<evidence type="ECO:0000313" key="2">
    <source>
        <dbReference type="Proteomes" id="UP000193963"/>
    </source>
</evidence>
<proteinExistence type="predicted"/>
<dbReference type="AlphaFoldDB" id="A0A1X6YMB9"/>
<dbReference type="OrthoDB" id="7792149at2"/>
<evidence type="ECO:0008006" key="3">
    <source>
        <dbReference type="Google" id="ProtNLM"/>
    </source>
</evidence>
<reference evidence="1 2" key="1">
    <citation type="submission" date="2017-03" db="EMBL/GenBank/DDBJ databases">
        <authorList>
            <person name="Afonso C.L."/>
            <person name="Miller P.J."/>
            <person name="Scott M.A."/>
            <person name="Spackman E."/>
            <person name="Goraichik I."/>
            <person name="Dimitrov K.M."/>
            <person name="Suarez D.L."/>
            <person name="Swayne D.E."/>
        </authorList>
    </citation>
    <scope>NUCLEOTIDE SEQUENCE [LARGE SCALE GENOMIC DNA]</scope>
    <source>
        <strain evidence="1 2">CECT 7751</strain>
    </source>
</reference>
<protein>
    <recommendedName>
        <fullName evidence="3">Major capsid protein</fullName>
    </recommendedName>
</protein>
<dbReference type="Proteomes" id="UP000193963">
    <property type="component" value="Unassembled WGS sequence"/>
</dbReference>
<sequence>MNYQTPRGSRREQQSPFGKFRAGKLNPVMMFQVRGSEGGYLSQEISMWLDPIVGRLVTPITAEFISVFVPAQAMDAIKDPDAAYAGMTEVLREKLRSGNPLFDLEDDNEIAQRCGVVPRPIGGQLKVSESVRLCHNAAVNFLRQRKYVKASTVLHSNTAITPALIGQTVLDRLNGVLDPEDRVNGAVKFDMSDVPVKGIGMLAGGSWDTNVTTREADGSDVVYERSASGNNVEMLVNSGKVPQIYADMSNAAGEVSLTDFYNAETMDRLTRTMRKIVDDNPEYGEEMALNWALGLSMDSGKIPFIISRQEKTFGRNIVPATDSAGVQTEVLRSDSIVQMSFTVPIPRTELGGNIITFAVVKPDETLGGQPHPYLSDVWGAENFVADELALDPVPVTFRDLDYQVDPGQENTVAFYVGNNGLKRTYVNYGLTRNLDPETVENKNAIWQHTIPLSVSPDSVLYPEDLPQDPFLVTDAEVCSYILSHTAVVKTPTIFGPTPVEELAVLEDENVFGDNEE</sequence>
<keyword evidence="2" id="KW-1185">Reference proteome</keyword>